<gene>
    <name evidence="1" type="ORF">B0H67DRAFT_646188</name>
</gene>
<protein>
    <submittedName>
        <fullName evidence="1">Uncharacterized protein</fullName>
    </submittedName>
</protein>
<dbReference type="Proteomes" id="UP001172102">
    <property type="component" value="Unassembled WGS sequence"/>
</dbReference>
<dbReference type="EMBL" id="JAUKUA010000005">
    <property type="protein sequence ID" value="KAK0710758.1"/>
    <property type="molecule type" value="Genomic_DNA"/>
</dbReference>
<reference evidence="1" key="1">
    <citation type="submission" date="2023-06" db="EMBL/GenBank/DDBJ databases">
        <title>Genome-scale phylogeny and comparative genomics of the fungal order Sordariales.</title>
        <authorList>
            <consortium name="Lawrence Berkeley National Laboratory"/>
            <person name="Hensen N."/>
            <person name="Bonometti L."/>
            <person name="Westerberg I."/>
            <person name="Brannstrom I.O."/>
            <person name="Guillou S."/>
            <person name="Cros-Aarteil S."/>
            <person name="Calhoun S."/>
            <person name="Haridas S."/>
            <person name="Kuo A."/>
            <person name="Mondo S."/>
            <person name="Pangilinan J."/>
            <person name="Riley R."/>
            <person name="Labutti K."/>
            <person name="Andreopoulos B."/>
            <person name="Lipzen A."/>
            <person name="Chen C."/>
            <person name="Yanf M."/>
            <person name="Daum C."/>
            <person name="Ng V."/>
            <person name="Clum A."/>
            <person name="Steindorff A."/>
            <person name="Ohm R."/>
            <person name="Martin F."/>
            <person name="Silar P."/>
            <person name="Natvig D."/>
            <person name="Lalanne C."/>
            <person name="Gautier V."/>
            <person name="Ament-Velasquez S.L."/>
            <person name="Kruys A."/>
            <person name="Hutchinson M.I."/>
            <person name="Powell A.J."/>
            <person name="Barry K."/>
            <person name="Miller A.N."/>
            <person name="Grigoriev I.V."/>
            <person name="Debuchy R."/>
            <person name="Gladieux P."/>
            <person name="Thoren M.H."/>
            <person name="Johannesson H."/>
        </authorList>
    </citation>
    <scope>NUCLEOTIDE SEQUENCE</scope>
    <source>
        <strain evidence="1">SMH4607-1</strain>
    </source>
</reference>
<keyword evidence="2" id="KW-1185">Reference proteome</keyword>
<comment type="caution">
    <text evidence="1">The sequence shown here is derived from an EMBL/GenBank/DDBJ whole genome shotgun (WGS) entry which is preliminary data.</text>
</comment>
<dbReference type="AlphaFoldDB" id="A0AA40A7V5"/>
<sequence>MGKSVIQKSIVKSLNFTDVEIRSESILNPFENTCVWDASPARGTPAMGQLSTDAGVAFGKAVLDHGEAGLGQLNNDETYPSEPTSRGTPQSLVVWVNRSYHQFLRLELKNGPPEVSGRPFTYDPISGTRVQPGSCEAGGAASMGLVQLAAPTNTLAALGELKAIYPAEASSIAESLTIKANGVFLWVALGDALSKGESLNSLQTILDELPSDIHLPYNAIWERICATSPDAFDTSLCLLQAEVRSLTCHRRIDMSLELLAKLSVFDDYYRLHDALHLFATAS</sequence>
<name>A0AA40A7V5_9PEZI</name>
<proteinExistence type="predicted"/>
<evidence type="ECO:0000313" key="2">
    <source>
        <dbReference type="Proteomes" id="UP001172102"/>
    </source>
</evidence>
<accession>A0AA40A7V5</accession>
<evidence type="ECO:0000313" key="1">
    <source>
        <dbReference type="EMBL" id="KAK0710758.1"/>
    </source>
</evidence>
<organism evidence="1 2">
    <name type="scientific">Lasiosphaeris hirsuta</name>
    <dbReference type="NCBI Taxonomy" id="260670"/>
    <lineage>
        <taxon>Eukaryota</taxon>
        <taxon>Fungi</taxon>
        <taxon>Dikarya</taxon>
        <taxon>Ascomycota</taxon>
        <taxon>Pezizomycotina</taxon>
        <taxon>Sordariomycetes</taxon>
        <taxon>Sordariomycetidae</taxon>
        <taxon>Sordariales</taxon>
        <taxon>Lasiosphaeriaceae</taxon>
        <taxon>Lasiosphaeris</taxon>
    </lineage>
</organism>